<accession>A0A6C0CE72</accession>
<evidence type="ECO:0000313" key="1">
    <source>
        <dbReference type="EMBL" id="QHT02868.1"/>
    </source>
</evidence>
<sequence length="29" mass="3393">MSKILKIAWKPPKDVVKEMPNEDIIKNNI</sequence>
<proteinExistence type="predicted"/>
<organism evidence="1">
    <name type="scientific">viral metagenome</name>
    <dbReference type="NCBI Taxonomy" id="1070528"/>
    <lineage>
        <taxon>unclassified sequences</taxon>
        <taxon>metagenomes</taxon>
        <taxon>organismal metagenomes</taxon>
    </lineage>
</organism>
<name>A0A6C0CE72_9ZZZZ</name>
<dbReference type="EMBL" id="MN739403">
    <property type="protein sequence ID" value="QHT02868.1"/>
    <property type="molecule type" value="Genomic_DNA"/>
</dbReference>
<protein>
    <submittedName>
        <fullName evidence="1">Uncharacterized protein</fullName>
    </submittedName>
</protein>
<reference evidence="1" key="1">
    <citation type="journal article" date="2020" name="Nature">
        <title>Giant virus diversity and host interactions through global metagenomics.</title>
        <authorList>
            <person name="Schulz F."/>
            <person name="Roux S."/>
            <person name="Paez-Espino D."/>
            <person name="Jungbluth S."/>
            <person name="Walsh D.A."/>
            <person name="Denef V.J."/>
            <person name="McMahon K.D."/>
            <person name="Konstantinidis K.T."/>
            <person name="Eloe-Fadrosh E.A."/>
            <person name="Kyrpides N.C."/>
            <person name="Woyke T."/>
        </authorList>
    </citation>
    <scope>NUCLEOTIDE SEQUENCE</scope>
    <source>
        <strain evidence="1">GVMAG-M-3300020727-4</strain>
    </source>
</reference>
<dbReference type="AlphaFoldDB" id="A0A6C0CE72"/>